<dbReference type="FunFam" id="1.20.1270.50:FF:000002">
    <property type="entry name" value="Alpha-mannosidase"/>
    <property type="match status" value="1"/>
</dbReference>
<feature type="non-terminal residue" evidence="5">
    <location>
        <position position="426"/>
    </location>
</feature>
<dbReference type="Gene3D" id="1.20.1270.50">
    <property type="entry name" value="Glycoside hydrolase family 38, central domain"/>
    <property type="match status" value="1"/>
</dbReference>
<gene>
    <name evidence="5" type="ORF">NGATSA_3021300</name>
</gene>
<organism evidence="5">
    <name type="scientific">Nannochloropsis gaditana (strain CCMP526)</name>
    <name type="common">Green microalga</name>
    <name type="synonym">Microchloropsis gaditana</name>
    <dbReference type="NCBI Taxonomy" id="1093141"/>
    <lineage>
        <taxon>Eukaryota</taxon>
        <taxon>Sar</taxon>
        <taxon>Stramenopiles</taxon>
        <taxon>Ochrophyta</taxon>
        <taxon>Eustigmatophyceae</taxon>
        <taxon>Eustigmatales</taxon>
        <taxon>Monodopsidaceae</taxon>
        <taxon>Nannochloropsis</taxon>
    </lineage>
</organism>
<evidence type="ECO:0000313" key="5">
    <source>
        <dbReference type="EMBL" id="AFJ68737.1"/>
    </source>
</evidence>
<feature type="chain" id="PRO_5003657017" evidence="3">
    <location>
        <begin position="24"/>
        <end position="426"/>
    </location>
</feature>
<dbReference type="InterPro" id="IPR037094">
    <property type="entry name" value="Glyco_hydro_38_cen_sf"/>
</dbReference>
<proteinExistence type="evidence at transcript level"/>
<dbReference type="CDD" id="cd10810">
    <property type="entry name" value="GH38N_AMII_LAM_like"/>
    <property type="match status" value="1"/>
</dbReference>
<evidence type="ECO:0000256" key="2">
    <source>
        <dbReference type="ARBA" id="ARBA00023295"/>
    </source>
</evidence>
<reference evidence="5" key="2">
    <citation type="journal article" date="2012" name="Nat. Commun.">
        <title>Draft genome sequence and genetic transformation of the oleaginous alga Nannochloropis gaditana.</title>
        <authorList>
            <person name="Radakovits R."/>
            <person name="Jinkerson R.E."/>
            <person name="Fuerstenberg S.I."/>
            <person name="Tae H."/>
            <person name="Settlage R.E."/>
            <person name="Boore J.L."/>
            <person name="Posewitz M.C."/>
        </authorList>
    </citation>
    <scope>NUCLEOTIDE SEQUENCE</scope>
    <source>
        <strain evidence="5">CCMP526</strain>
    </source>
</reference>
<dbReference type="GO" id="GO:0006013">
    <property type="term" value="P:mannose metabolic process"/>
    <property type="evidence" value="ECO:0007669"/>
    <property type="project" value="InterPro"/>
</dbReference>
<dbReference type="PANTHER" id="PTHR11607:SF3">
    <property type="entry name" value="LYSOSOMAL ALPHA-MANNOSIDASE"/>
    <property type="match status" value="1"/>
</dbReference>
<dbReference type="Gene3D" id="3.20.110.10">
    <property type="entry name" value="Glycoside hydrolase 38, N terminal domain"/>
    <property type="match status" value="1"/>
</dbReference>
<evidence type="ECO:0000256" key="3">
    <source>
        <dbReference type="SAM" id="SignalP"/>
    </source>
</evidence>
<feature type="domain" description="Glycoside hydrolase family 38 N-terminal" evidence="4">
    <location>
        <begin position="62"/>
        <end position="376"/>
    </location>
</feature>
<dbReference type="InterPro" id="IPR050843">
    <property type="entry name" value="Glycosyl_Hydrlase_38"/>
</dbReference>
<dbReference type="InterPro" id="IPR027291">
    <property type="entry name" value="Glyco_hydro_38_N_sf"/>
</dbReference>
<evidence type="ECO:0000256" key="1">
    <source>
        <dbReference type="ARBA" id="ARBA00022801"/>
    </source>
</evidence>
<name>I2CPA4_NANGC</name>
<protein>
    <submittedName>
        <fullName evidence="5">Lysosomal alpha-mannosidase</fullName>
        <ecNumber evidence="5">3.2.1.24</ecNumber>
    </submittedName>
</protein>
<dbReference type="SUPFAM" id="SSF88713">
    <property type="entry name" value="Glycoside hydrolase/deacetylase"/>
    <property type="match status" value="1"/>
</dbReference>
<feature type="signal peptide" evidence="3">
    <location>
        <begin position="1"/>
        <end position="23"/>
    </location>
</feature>
<sequence length="426" mass="48498">MGKPAILLRIALLLGSFSPGILASESTRTKATPPKPFSVRAHESWPPVYNVTSRCCDDSKLNVHLVCHTHDDVGWLKTIDQYYLGSNNSIQHAGVQYILDSVTDALLAQPARKFTYVEQAFFSRWWYEQSRERQEQVRKLVEEERLVFTNGGWSMHDEATAHYVGMIDQTTLGHRFLASTFGEKYLPRVGWQVDPFGHSATQASLLSGSVGFEALYFGRIDFQDMKQRKEEQRLEFVWDASPSLGPEAAVFTGVFPSGNYGPPPGFCFDQFCADAPINDNPSLTDENVQRRVDEFVDRVLELKEFYPGNNIMLQMGSDFQFEHARLWYKNLDKLIHYVNRDGRLNVCYSTPIEYTLARHREELAFGTKTDDFFPYADGPHQYWTGYFTSRASLKRLERVTSAYLQPARQLQALAALVPSPSSPPTS</sequence>
<keyword evidence="3" id="KW-0732">Signal</keyword>
<dbReference type="InterPro" id="IPR011330">
    <property type="entry name" value="Glyco_hydro/deAcase_b/a-brl"/>
</dbReference>
<dbReference type="EMBL" id="JU965609">
    <property type="protein sequence ID" value="AFJ68737.1"/>
    <property type="molecule type" value="mRNA"/>
</dbReference>
<dbReference type="GO" id="GO:0004559">
    <property type="term" value="F:alpha-mannosidase activity"/>
    <property type="evidence" value="ECO:0007669"/>
    <property type="project" value="UniProtKB-EC"/>
</dbReference>
<dbReference type="SUPFAM" id="SSF88688">
    <property type="entry name" value="Families 57/38 glycoside transferase middle domain"/>
    <property type="match status" value="1"/>
</dbReference>
<accession>I2CPA4</accession>
<keyword evidence="2 5" id="KW-0326">Glycosidase</keyword>
<dbReference type="EC" id="3.2.1.24" evidence="5"/>
<dbReference type="FunFam" id="3.20.110.10:FF:000001">
    <property type="entry name" value="Alpha-mannosidase"/>
    <property type="match status" value="1"/>
</dbReference>
<evidence type="ECO:0000259" key="4">
    <source>
        <dbReference type="Pfam" id="PF01074"/>
    </source>
</evidence>
<keyword evidence="1 5" id="KW-0378">Hydrolase</keyword>
<dbReference type="InterPro" id="IPR000602">
    <property type="entry name" value="Glyco_hydro_38_N"/>
</dbReference>
<reference evidence="5" key="1">
    <citation type="journal article" date="2012" name="Bioengineered">
        <title>Additional insights into the genome of the oleaginous model alga Nannochloropsis gaditana.</title>
        <authorList>
            <person name="Jinkerson R.E."/>
            <person name="Radakovits R."/>
            <person name="Posewitz M.C."/>
        </authorList>
    </citation>
    <scope>NUCLEOTIDE SEQUENCE</scope>
    <source>
        <strain evidence="5">CCMP526</strain>
    </source>
</reference>
<dbReference type="InterPro" id="IPR028995">
    <property type="entry name" value="Glyco_hydro_57/38_cen_sf"/>
</dbReference>
<dbReference type="Pfam" id="PF01074">
    <property type="entry name" value="Glyco_hydro_38N"/>
    <property type="match status" value="1"/>
</dbReference>
<dbReference type="PANTHER" id="PTHR11607">
    <property type="entry name" value="ALPHA-MANNOSIDASE"/>
    <property type="match status" value="1"/>
</dbReference>
<dbReference type="AlphaFoldDB" id="I2CPA4"/>